<accession>A0ACB8BBJ3</accession>
<evidence type="ECO:0000313" key="1">
    <source>
        <dbReference type="EMBL" id="KAH7922593.1"/>
    </source>
</evidence>
<comment type="caution">
    <text evidence="1">The sequence shown here is derived from an EMBL/GenBank/DDBJ whole genome shotgun (WGS) entry which is preliminary data.</text>
</comment>
<name>A0ACB8BBJ3_9AGAM</name>
<organism evidence="1 2">
    <name type="scientific">Leucogyrophana mollusca</name>
    <dbReference type="NCBI Taxonomy" id="85980"/>
    <lineage>
        <taxon>Eukaryota</taxon>
        <taxon>Fungi</taxon>
        <taxon>Dikarya</taxon>
        <taxon>Basidiomycota</taxon>
        <taxon>Agaricomycotina</taxon>
        <taxon>Agaricomycetes</taxon>
        <taxon>Agaricomycetidae</taxon>
        <taxon>Boletales</taxon>
        <taxon>Boletales incertae sedis</taxon>
        <taxon>Leucogyrophana</taxon>
    </lineage>
</organism>
<keyword evidence="2" id="KW-1185">Reference proteome</keyword>
<sequence length="734" mass="82287">MNVTGHLGLFPPLVPPGHAGDFLQSGRVLLSTTSPLNDTLAVFAAANVPGVQSSQHTAVYSSDDQPIFFASSEVTPSSERRLFIGDTSIIFAALQNLTNTARARGPEWLQNEEGQRMIRKLAMDYINFTKECWIHASQAPSQPEGSPQFSDDHYRSLYACLSLFAVLYVPEYGFEDAPVGDDLMEWLNIHFIEPSTEEGDHLSGLERPWQDETFWPYLLRATLRGLSKAATFFIGTLSRHSSADLRRLSGQVSPLLSSQPRLQNFSTERDFAYASHRWKDKIKTLRIEMDGVPEADRQDEFDNWWDRLSDLIGILEGRGEVIQKVCEDLGADWKEVCVAWGVFTDTRLRRQDLPDIVARILEEMPPDPTNPEDMMHAALFNGDPARALIHAAHIDPWLGAHLADMMEVLSLIEIEANEESGLSLRNHYVLSYAQYLHSDPALWRITVAYMFSCGEIGIRSADEVLARVPMGLRRTGDKLIGSGEKTTEGTSNLTDLARVVKDVNATCYEYQREEVRRVVCRIAAQIFVQEKEYGLALSYCSSAEDWPGLGRVVDRVLEEYIDAGPDQFTHYVASIAPSLQAVRTQPGAQGIFIHRLIFAVRYAEFHQRLKNQDLYDAAADLMSMFQEDLVPKSWWGAILCEAVTLIQHNAVLLFSYASACILLQRLEEVFTRADQGSGDDYLRVLMAKSKGSTLQDALTRLQATRLALAKYFARCAMIGTGGKQIAERRFSVGV</sequence>
<evidence type="ECO:0000313" key="2">
    <source>
        <dbReference type="Proteomes" id="UP000790709"/>
    </source>
</evidence>
<dbReference type="EMBL" id="MU266479">
    <property type="protein sequence ID" value="KAH7922593.1"/>
    <property type="molecule type" value="Genomic_DNA"/>
</dbReference>
<gene>
    <name evidence="1" type="ORF">BV22DRAFT_1016954</name>
</gene>
<reference evidence="1" key="1">
    <citation type="journal article" date="2021" name="New Phytol.">
        <title>Evolutionary innovations through gain and loss of genes in the ectomycorrhizal Boletales.</title>
        <authorList>
            <person name="Wu G."/>
            <person name="Miyauchi S."/>
            <person name="Morin E."/>
            <person name="Kuo A."/>
            <person name="Drula E."/>
            <person name="Varga T."/>
            <person name="Kohler A."/>
            <person name="Feng B."/>
            <person name="Cao Y."/>
            <person name="Lipzen A."/>
            <person name="Daum C."/>
            <person name="Hundley H."/>
            <person name="Pangilinan J."/>
            <person name="Johnson J."/>
            <person name="Barry K."/>
            <person name="LaButti K."/>
            <person name="Ng V."/>
            <person name="Ahrendt S."/>
            <person name="Min B."/>
            <person name="Choi I.G."/>
            <person name="Park H."/>
            <person name="Plett J.M."/>
            <person name="Magnuson J."/>
            <person name="Spatafora J.W."/>
            <person name="Nagy L.G."/>
            <person name="Henrissat B."/>
            <person name="Grigoriev I.V."/>
            <person name="Yang Z.L."/>
            <person name="Xu J."/>
            <person name="Martin F.M."/>
        </authorList>
    </citation>
    <scope>NUCLEOTIDE SEQUENCE</scope>
    <source>
        <strain evidence="1">KUC20120723A-06</strain>
    </source>
</reference>
<dbReference type="Proteomes" id="UP000790709">
    <property type="component" value="Unassembled WGS sequence"/>
</dbReference>
<proteinExistence type="predicted"/>
<protein>
    <submittedName>
        <fullName evidence="1">Uncharacterized protein</fullName>
    </submittedName>
</protein>